<feature type="coiled-coil region" evidence="1">
    <location>
        <begin position="183"/>
        <end position="234"/>
    </location>
</feature>
<dbReference type="EMBL" id="JARKIE010000212">
    <property type="protein sequence ID" value="KAJ7665786.1"/>
    <property type="molecule type" value="Genomic_DNA"/>
</dbReference>
<reference evidence="2" key="1">
    <citation type="submission" date="2023-03" db="EMBL/GenBank/DDBJ databases">
        <title>Massive genome expansion in bonnet fungi (Mycena s.s.) driven by repeated elements and novel gene families across ecological guilds.</title>
        <authorList>
            <consortium name="Lawrence Berkeley National Laboratory"/>
            <person name="Harder C.B."/>
            <person name="Miyauchi S."/>
            <person name="Viragh M."/>
            <person name="Kuo A."/>
            <person name="Thoen E."/>
            <person name="Andreopoulos B."/>
            <person name="Lu D."/>
            <person name="Skrede I."/>
            <person name="Drula E."/>
            <person name="Henrissat B."/>
            <person name="Morin E."/>
            <person name="Kohler A."/>
            <person name="Barry K."/>
            <person name="LaButti K."/>
            <person name="Morin E."/>
            <person name="Salamov A."/>
            <person name="Lipzen A."/>
            <person name="Mereny Z."/>
            <person name="Hegedus B."/>
            <person name="Baldrian P."/>
            <person name="Stursova M."/>
            <person name="Weitz H."/>
            <person name="Taylor A."/>
            <person name="Grigoriev I.V."/>
            <person name="Nagy L.G."/>
            <person name="Martin F."/>
            <person name="Kauserud H."/>
        </authorList>
    </citation>
    <scope>NUCLEOTIDE SEQUENCE</scope>
    <source>
        <strain evidence="2">CBHHK067</strain>
    </source>
</reference>
<gene>
    <name evidence="2" type="ORF">B0H17DRAFT_283900</name>
</gene>
<organism evidence="2 3">
    <name type="scientific">Mycena rosella</name>
    <name type="common">Pink bonnet</name>
    <name type="synonym">Agaricus rosellus</name>
    <dbReference type="NCBI Taxonomy" id="1033263"/>
    <lineage>
        <taxon>Eukaryota</taxon>
        <taxon>Fungi</taxon>
        <taxon>Dikarya</taxon>
        <taxon>Basidiomycota</taxon>
        <taxon>Agaricomycotina</taxon>
        <taxon>Agaricomycetes</taxon>
        <taxon>Agaricomycetidae</taxon>
        <taxon>Agaricales</taxon>
        <taxon>Marasmiineae</taxon>
        <taxon>Mycenaceae</taxon>
        <taxon>Mycena</taxon>
    </lineage>
</organism>
<accession>A0AAD7G8F4</accession>
<keyword evidence="3" id="KW-1185">Reference proteome</keyword>
<sequence length="288" mass="32722">MSLLNVKSDENHRLEALLAEERALLAEERAKNLVLQERAKTLEQQPFSSSDSDLETRLKQVEELLAAALQSKAAAEAERDVARRDQATAEQQREVFQECYATASRFASETASENKKLEQRAKIAEEATREGIATIKATFDLREVSLKSETRDWRNQANFLREQAIRTNDPDLRRRAAEHPEIVARCERLLDENEDLKERLQTRDEDLLVKQDEIDRLQERLTDAAEELEGLTAGNLNVGGDFEVLRCGWRAEATNTPCPALCRTREDLELHASMHVTKALVDPLLFGV</sequence>
<evidence type="ECO:0000313" key="2">
    <source>
        <dbReference type="EMBL" id="KAJ7665786.1"/>
    </source>
</evidence>
<evidence type="ECO:0000256" key="1">
    <source>
        <dbReference type="SAM" id="Coils"/>
    </source>
</evidence>
<comment type="caution">
    <text evidence="2">The sequence shown here is derived from an EMBL/GenBank/DDBJ whole genome shotgun (WGS) entry which is preliminary data.</text>
</comment>
<proteinExistence type="predicted"/>
<keyword evidence="1" id="KW-0175">Coiled coil</keyword>
<dbReference type="Proteomes" id="UP001221757">
    <property type="component" value="Unassembled WGS sequence"/>
</dbReference>
<feature type="coiled-coil region" evidence="1">
    <location>
        <begin position="11"/>
        <end position="127"/>
    </location>
</feature>
<evidence type="ECO:0000313" key="3">
    <source>
        <dbReference type="Proteomes" id="UP001221757"/>
    </source>
</evidence>
<protein>
    <submittedName>
        <fullName evidence="2">Uncharacterized protein</fullName>
    </submittedName>
</protein>
<name>A0AAD7G8F4_MYCRO</name>
<dbReference type="AlphaFoldDB" id="A0AAD7G8F4"/>